<gene>
    <name evidence="2" type="ORF">GCM10007424_25170</name>
</gene>
<proteinExistence type="predicted"/>
<keyword evidence="1" id="KW-1133">Transmembrane helix</keyword>
<evidence type="ECO:0008006" key="4">
    <source>
        <dbReference type="Google" id="ProtNLM"/>
    </source>
</evidence>
<accession>A0ABQ1K4J4</accession>
<dbReference type="EMBL" id="BMJE01000007">
    <property type="protein sequence ID" value="GGB84121.1"/>
    <property type="molecule type" value="Genomic_DNA"/>
</dbReference>
<dbReference type="Proteomes" id="UP000615760">
    <property type="component" value="Unassembled WGS sequence"/>
</dbReference>
<evidence type="ECO:0000313" key="2">
    <source>
        <dbReference type="EMBL" id="GGB84121.1"/>
    </source>
</evidence>
<feature type="transmembrane region" description="Helical" evidence="1">
    <location>
        <begin position="98"/>
        <end position="118"/>
    </location>
</feature>
<reference evidence="3" key="1">
    <citation type="journal article" date="2019" name="Int. J. Syst. Evol. Microbiol.">
        <title>The Global Catalogue of Microorganisms (GCM) 10K type strain sequencing project: providing services to taxonomists for standard genome sequencing and annotation.</title>
        <authorList>
            <consortium name="The Broad Institute Genomics Platform"/>
            <consortium name="The Broad Institute Genome Sequencing Center for Infectious Disease"/>
            <person name="Wu L."/>
            <person name="Ma J."/>
        </authorList>
    </citation>
    <scope>NUCLEOTIDE SEQUENCE [LARGE SCALE GENOMIC DNA]</scope>
    <source>
        <strain evidence="3">CGMCC 1.15461</strain>
    </source>
</reference>
<organism evidence="2 3">
    <name type="scientific">Flavobacterium suaedae</name>
    <dbReference type="NCBI Taxonomy" id="1767027"/>
    <lineage>
        <taxon>Bacteria</taxon>
        <taxon>Pseudomonadati</taxon>
        <taxon>Bacteroidota</taxon>
        <taxon>Flavobacteriia</taxon>
        <taxon>Flavobacteriales</taxon>
        <taxon>Flavobacteriaceae</taxon>
        <taxon>Flavobacterium</taxon>
    </lineage>
</organism>
<protein>
    <recommendedName>
        <fullName evidence="4">2TM domain-containing protein</fullName>
    </recommendedName>
</protein>
<comment type="caution">
    <text evidence="2">The sequence shown here is derived from an EMBL/GenBank/DDBJ whole genome shotgun (WGS) entry which is preliminary data.</text>
</comment>
<keyword evidence="1" id="KW-0812">Transmembrane</keyword>
<keyword evidence="1" id="KW-0472">Membrane</keyword>
<dbReference type="RefSeq" id="WP_188621668.1">
    <property type="nucleotide sequence ID" value="NZ_BMJE01000007.1"/>
</dbReference>
<keyword evidence="3" id="KW-1185">Reference proteome</keyword>
<feature type="transmembrane region" description="Helical" evidence="1">
    <location>
        <begin position="68"/>
        <end position="92"/>
    </location>
</feature>
<name>A0ABQ1K4J4_9FLAO</name>
<sequence>MSNNNDAIQQGLEKFQKISQKNSTEKPFDEDDLTKAEFQEKTLEEKQQEAELQRYQDDSRHRKNLVKWATILINIWLACVILILIATGMPLLELSDTVMVTLLGTTTLNVLGLMIIVLNDIFKGRGK</sequence>
<evidence type="ECO:0000256" key="1">
    <source>
        <dbReference type="SAM" id="Phobius"/>
    </source>
</evidence>
<evidence type="ECO:0000313" key="3">
    <source>
        <dbReference type="Proteomes" id="UP000615760"/>
    </source>
</evidence>